<accession>A0ACC0II36</accession>
<sequence>MGVRELVENKQVPEVITQGLMKENYATYFNTLLNMEELYLKKEMRCHDMECITMRRKGANLLAWLSQFLGSLREGLLLCMVILLLQCLPLKVKMILLLHNRASSTVLRLTMCF</sequence>
<keyword evidence="2" id="KW-1185">Reference proteome</keyword>
<keyword evidence="1" id="KW-0347">Helicase</keyword>
<reference evidence="1 2" key="1">
    <citation type="journal article" date="2022" name="Plant J.">
        <title>Chromosome-level genome of Camellia lanceoleosa provides a valuable resource for understanding genome evolution and self-incompatibility.</title>
        <authorList>
            <person name="Gong W."/>
            <person name="Xiao S."/>
            <person name="Wang L."/>
            <person name="Liao Z."/>
            <person name="Chang Y."/>
            <person name="Mo W."/>
            <person name="Hu G."/>
            <person name="Li W."/>
            <person name="Zhao G."/>
            <person name="Zhu H."/>
            <person name="Hu X."/>
            <person name="Ji K."/>
            <person name="Xiang X."/>
            <person name="Song Q."/>
            <person name="Yuan D."/>
            <person name="Jin S."/>
            <person name="Zhang L."/>
        </authorList>
    </citation>
    <scope>NUCLEOTIDE SEQUENCE [LARGE SCALE GENOMIC DNA]</scope>
    <source>
        <strain evidence="1">SQ_2022a</strain>
    </source>
</reference>
<dbReference type="EMBL" id="CM045763">
    <property type="protein sequence ID" value="KAI8024585.1"/>
    <property type="molecule type" value="Genomic_DNA"/>
</dbReference>
<gene>
    <name evidence="1" type="ORF">LOK49_LG03G01845</name>
</gene>
<proteinExistence type="predicted"/>
<evidence type="ECO:0000313" key="2">
    <source>
        <dbReference type="Proteomes" id="UP001060215"/>
    </source>
</evidence>
<keyword evidence="1" id="KW-0067">ATP-binding</keyword>
<name>A0ACC0II36_9ERIC</name>
<protein>
    <submittedName>
        <fullName evidence="1">RNA helicase SDE3</fullName>
    </submittedName>
</protein>
<dbReference type="Proteomes" id="UP001060215">
    <property type="component" value="Chromosome 6"/>
</dbReference>
<keyword evidence="1" id="KW-0378">Hydrolase</keyword>
<comment type="caution">
    <text evidence="1">The sequence shown here is derived from an EMBL/GenBank/DDBJ whole genome shotgun (WGS) entry which is preliminary data.</text>
</comment>
<organism evidence="1 2">
    <name type="scientific">Camellia lanceoleosa</name>
    <dbReference type="NCBI Taxonomy" id="1840588"/>
    <lineage>
        <taxon>Eukaryota</taxon>
        <taxon>Viridiplantae</taxon>
        <taxon>Streptophyta</taxon>
        <taxon>Embryophyta</taxon>
        <taxon>Tracheophyta</taxon>
        <taxon>Spermatophyta</taxon>
        <taxon>Magnoliopsida</taxon>
        <taxon>eudicotyledons</taxon>
        <taxon>Gunneridae</taxon>
        <taxon>Pentapetalae</taxon>
        <taxon>asterids</taxon>
        <taxon>Ericales</taxon>
        <taxon>Theaceae</taxon>
        <taxon>Camellia</taxon>
    </lineage>
</organism>
<evidence type="ECO:0000313" key="1">
    <source>
        <dbReference type="EMBL" id="KAI8024585.1"/>
    </source>
</evidence>
<keyword evidence="1" id="KW-0547">Nucleotide-binding</keyword>